<reference evidence="1 2" key="2">
    <citation type="journal article" date="2016" name="Genome Announc.">
        <title>Complete Genome Sequence of Sphingopyxis macrogoltabida Strain 203N (NBRC 111659), a Polyethylene Glycol Degrader.</title>
        <authorList>
            <person name="Ohtsubo Y."/>
            <person name="Nonoyama S."/>
            <person name="Nagata Y."/>
            <person name="Numata M."/>
            <person name="Tsuchikane K."/>
            <person name="Hosoyama A."/>
            <person name="Yamazoe A."/>
            <person name="Tsuda M."/>
            <person name="Fujita N."/>
            <person name="Kawai F."/>
        </authorList>
    </citation>
    <scope>NUCLEOTIDE SEQUENCE [LARGE SCALE GENOMIC DNA]</scope>
    <source>
        <strain evidence="1 2">203N</strain>
    </source>
</reference>
<dbReference type="AlphaFoldDB" id="A0AAC9AVA7"/>
<dbReference type="Proteomes" id="UP000076088">
    <property type="component" value="Chromosome"/>
</dbReference>
<reference evidence="2" key="1">
    <citation type="submission" date="2015-11" db="EMBL/GenBank/DDBJ databases">
        <title>Complete genome sequence of a polyethylene-glycol degrader Sphingopyxis macrogoltabida 203N (NBRC 111659).</title>
        <authorList>
            <person name="Yoshiyuki O."/>
            <person name="Shouta N."/>
            <person name="Nagata Y."/>
            <person name="Numata M."/>
            <person name="Tsuchikane K."/>
            <person name="Hosoyama A."/>
            <person name="Yamazoe A."/>
            <person name="Tsuda M."/>
            <person name="Fujita N."/>
            <person name="Kawai F."/>
        </authorList>
    </citation>
    <scope>NUCLEOTIDE SEQUENCE [LARGE SCALE GENOMIC DNA]</scope>
    <source>
        <strain evidence="2">203N</strain>
    </source>
</reference>
<sequence>MASPIVAAHSIVDDGFGHAFKVIDIENDIYVILGKKFPFGELAKEVSRLLIGGDETMLQEGA</sequence>
<gene>
    <name evidence="1" type="ORF">ATM17_12185</name>
</gene>
<accession>A0AAC9AVA7</accession>
<organism evidence="1 2">
    <name type="scientific">Sphingopyxis macrogoltabida</name>
    <name type="common">Sphingomonas macrogoltabidus</name>
    <dbReference type="NCBI Taxonomy" id="33050"/>
    <lineage>
        <taxon>Bacteria</taxon>
        <taxon>Pseudomonadati</taxon>
        <taxon>Pseudomonadota</taxon>
        <taxon>Alphaproteobacteria</taxon>
        <taxon>Sphingomonadales</taxon>
        <taxon>Sphingomonadaceae</taxon>
        <taxon>Sphingopyxis</taxon>
    </lineage>
</organism>
<proteinExistence type="predicted"/>
<dbReference type="EMBL" id="CP013344">
    <property type="protein sequence ID" value="AMU89792.1"/>
    <property type="molecule type" value="Genomic_DNA"/>
</dbReference>
<evidence type="ECO:0000313" key="2">
    <source>
        <dbReference type="Proteomes" id="UP000076088"/>
    </source>
</evidence>
<name>A0AAC9AVA7_SPHMC</name>
<protein>
    <submittedName>
        <fullName evidence="1">Uncharacterized protein</fullName>
    </submittedName>
</protein>
<evidence type="ECO:0000313" key="1">
    <source>
        <dbReference type="EMBL" id="AMU89792.1"/>
    </source>
</evidence>
<keyword evidence="2" id="KW-1185">Reference proteome</keyword>